<feature type="transmembrane region" description="Helical" evidence="1">
    <location>
        <begin position="76"/>
        <end position="94"/>
    </location>
</feature>
<feature type="domain" description="AB hydrolase-1" evidence="2">
    <location>
        <begin position="215"/>
        <end position="451"/>
    </location>
</feature>
<keyword evidence="1" id="KW-0812">Transmembrane</keyword>
<organism evidence="3 4">
    <name type="scientific">Kribbella pratensis</name>
    <dbReference type="NCBI Taxonomy" id="2512112"/>
    <lineage>
        <taxon>Bacteria</taxon>
        <taxon>Bacillati</taxon>
        <taxon>Actinomycetota</taxon>
        <taxon>Actinomycetes</taxon>
        <taxon>Propionibacteriales</taxon>
        <taxon>Kribbellaceae</taxon>
        <taxon>Kribbella</taxon>
    </lineage>
</organism>
<dbReference type="SUPFAM" id="SSF53474">
    <property type="entry name" value="alpha/beta-Hydrolases"/>
    <property type="match status" value="1"/>
</dbReference>
<dbReference type="InterPro" id="IPR029058">
    <property type="entry name" value="AB_hydrolase_fold"/>
</dbReference>
<feature type="transmembrane region" description="Helical" evidence="1">
    <location>
        <begin position="161"/>
        <end position="179"/>
    </location>
</feature>
<keyword evidence="1" id="KW-1133">Transmembrane helix</keyword>
<dbReference type="AlphaFoldDB" id="A0A4R8CGY7"/>
<dbReference type="Proteomes" id="UP000295146">
    <property type="component" value="Unassembled WGS sequence"/>
</dbReference>
<dbReference type="InterPro" id="IPR000073">
    <property type="entry name" value="AB_hydrolase_1"/>
</dbReference>
<dbReference type="Pfam" id="PF00561">
    <property type="entry name" value="Abhydrolase_1"/>
    <property type="match status" value="1"/>
</dbReference>
<evidence type="ECO:0000259" key="2">
    <source>
        <dbReference type="Pfam" id="PF00561"/>
    </source>
</evidence>
<proteinExistence type="predicted"/>
<dbReference type="GO" id="GO:0003824">
    <property type="term" value="F:catalytic activity"/>
    <property type="evidence" value="ECO:0007669"/>
    <property type="project" value="UniProtKB-ARBA"/>
</dbReference>
<keyword evidence="4" id="KW-1185">Reference proteome</keyword>
<accession>A0A4R8CGY7</accession>
<sequence>MPQVQMTVLALRHMREELRFMATTPTAPGQVRPGDGSDPQPAGHIGRIVAASLATGLIAALLLVAAPFISPEENDVTGAVLCGFAVGWAMLAILSTRYTDQPQRWAAVPALFMGLGGLVLIGFGSSSREVLNWVWPPVLLALVIWMFVRARRQLHSRSRRWLLYPVLAVLAVASVGGGYQTVREAGDANAYPMPGQLIDVGGHHLHLNCTGTGSPTVILEPGGGDFSSVMAWIAPAVAADTRVCVYDRAGRGWSEPADSPQDATQIAIDLHTLLQRGNVPGPYVLAGHSFGGLYILTYADRYPGDVAGMVPIDSTNPATHADRARATAYDSGSYDAVTDRVAALGATAARIGLVRLVGSFGYGDLPPQSRDEVRAKTATADYASGWIDEFVQANASGAEAAMLTNFGDKPLVVLTAGAETDAAHDTAQNKLATLSTDSSHRVVEGASHPGLITDERYAKATTRAILDVVSSVRNNQPLVK</sequence>
<evidence type="ECO:0000313" key="4">
    <source>
        <dbReference type="Proteomes" id="UP000295146"/>
    </source>
</evidence>
<dbReference type="Gene3D" id="3.40.50.1820">
    <property type="entry name" value="alpha/beta hydrolase"/>
    <property type="match status" value="1"/>
</dbReference>
<name>A0A4R8CGY7_9ACTN</name>
<feature type="transmembrane region" description="Helical" evidence="1">
    <location>
        <begin position="48"/>
        <end position="70"/>
    </location>
</feature>
<feature type="transmembrane region" description="Helical" evidence="1">
    <location>
        <begin position="130"/>
        <end position="149"/>
    </location>
</feature>
<feature type="transmembrane region" description="Helical" evidence="1">
    <location>
        <begin position="106"/>
        <end position="124"/>
    </location>
</feature>
<keyword evidence="1" id="KW-0472">Membrane</keyword>
<reference evidence="3 4" key="1">
    <citation type="submission" date="2019-03" db="EMBL/GenBank/DDBJ databases">
        <title>Genomic Encyclopedia of Type Strains, Phase III (KMG-III): the genomes of soil and plant-associated and newly described type strains.</title>
        <authorList>
            <person name="Whitman W."/>
        </authorList>
    </citation>
    <scope>NUCLEOTIDE SEQUENCE [LARGE SCALE GENOMIC DNA]</scope>
    <source>
        <strain evidence="3 4">VKM Ac-2573</strain>
    </source>
</reference>
<gene>
    <name evidence="3" type="ORF">EV653_0049</name>
</gene>
<evidence type="ECO:0000313" key="3">
    <source>
        <dbReference type="EMBL" id="TDW74945.1"/>
    </source>
</evidence>
<comment type="caution">
    <text evidence="3">The sequence shown here is derived from an EMBL/GenBank/DDBJ whole genome shotgun (WGS) entry which is preliminary data.</text>
</comment>
<dbReference type="EMBL" id="SODP01000001">
    <property type="protein sequence ID" value="TDW74945.1"/>
    <property type="molecule type" value="Genomic_DNA"/>
</dbReference>
<evidence type="ECO:0000256" key="1">
    <source>
        <dbReference type="SAM" id="Phobius"/>
    </source>
</evidence>
<protein>
    <submittedName>
        <fullName evidence="3">Pimeloyl-ACP methyl ester carboxylesterase</fullName>
    </submittedName>
</protein>